<evidence type="ECO:0000313" key="7">
    <source>
        <dbReference type="EMBL" id="EFA81134.1"/>
    </source>
</evidence>
<dbReference type="InterPro" id="IPR036702">
    <property type="entry name" value="ComB-like_sf"/>
</dbReference>
<organism evidence="7 8">
    <name type="scientific">Heterostelium pallidum (strain ATCC 26659 / Pp 5 / PN500)</name>
    <name type="common">Cellular slime mold</name>
    <name type="synonym">Polysphondylium pallidum</name>
    <dbReference type="NCBI Taxonomy" id="670386"/>
    <lineage>
        <taxon>Eukaryota</taxon>
        <taxon>Amoebozoa</taxon>
        <taxon>Evosea</taxon>
        <taxon>Eumycetozoa</taxon>
        <taxon>Dictyostelia</taxon>
        <taxon>Acytosteliales</taxon>
        <taxon>Acytosteliaceae</taxon>
        <taxon>Heterostelium</taxon>
    </lineage>
</organism>
<evidence type="ECO:0000256" key="3">
    <source>
        <dbReference type="ARBA" id="ARBA00012953"/>
    </source>
</evidence>
<dbReference type="PANTHER" id="PTHR37311">
    <property type="entry name" value="2-PHOSPHOSULFOLACTATE PHOSPHATASE-RELATED"/>
    <property type="match status" value="1"/>
</dbReference>
<sequence length="260" mass="28030">MEKTGGELSKVSVCLSPVLFYQYAEQLDSDCIVVVIDVLRATTTIASALNNGASGVKAVSEVSECIEVAAQLNGVAGGEREGKVAPGLEHGNSPLEYTRELLGGRPLVLTTTNGTRLLNLAQKHSPKQIITGAFVNLDAVVTHIRAEKKLSESNRLNVVLACAGWRDSVCLEDSMFAGAVVSRLRETGDFQIQCDSAQTVESLYNSAKSDLYENLKSASHFQRLAKLNLFDDLRFCLTPSTINLVPLFNVDTGLLISKVL</sequence>
<dbReference type="Pfam" id="PF04029">
    <property type="entry name" value="2-ph_phosp"/>
    <property type="match status" value="1"/>
</dbReference>
<keyword evidence="4" id="KW-0378">Hydrolase</keyword>
<accession>D3BBV1</accession>
<evidence type="ECO:0000256" key="6">
    <source>
        <dbReference type="ARBA" id="ARBA00033711"/>
    </source>
</evidence>
<dbReference type="Proteomes" id="UP000001396">
    <property type="component" value="Unassembled WGS sequence"/>
</dbReference>
<reference evidence="7 8" key="1">
    <citation type="journal article" date="2011" name="Genome Res.">
        <title>Phylogeny-wide analysis of social amoeba genomes highlights ancient origins for complex intercellular communication.</title>
        <authorList>
            <person name="Heidel A.J."/>
            <person name="Lawal H.M."/>
            <person name="Felder M."/>
            <person name="Schilde C."/>
            <person name="Helps N.R."/>
            <person name="Tunggal B."/>
            <person name="Rivero F."/>
            <person name="John U."/>
            <person name="Schleicher M."/>
            <person name="Eichinger L."/>
            <person name="Platzer M."/>
            <person name="Noegel A.A."/>
            <person name="Schaap P."/>
            <person name="Gloeckner G."/>
        </authorList>
    </citation>
    <scope>NUCLEOTIDE SEQUENCE [LARGE SCALE GENOMIC DNA]</scope>
    <source>
        <strain evidence="8">ATCC 26659 / Pp 5 / PN500</strain>
    </source>
</reference>
<dbReference type="GO" id="GO:0050532">
    <property type="term" value="F:2-phosphosulfolactate phosphatase activity"/>
    <property type="evidence" value="ECO:0007669"/>
    <property type="project" value="UniProtKB-EC"/>
</dbReference>
<comment type="similarity">
    <text evidence="2">Belongs to the ComB family.</text>
</comment>
<dbReference type="GO" id="GO:0000287">
    <property type="term" value="F:magnesium ion binding"/>
    <property type="evidence" value="ECO:0007669"/>
    <property type="project" value="InterPro"/>
</dbReference>
<evidence type="ECO:0000256" key="4">
    <source>
        <dbReference type="ARBA" id="ARBA00022801"/>
    </source>
</evidence>
<dbReference type="EC" id="3.1.3.71" evidence="3"/>
<evidence type="ECO:0000256" key="5">
    <source>
        <dbReference type="ARBA" id="ARBA00022842"/>
    </source>
</evidence>
<evidence type="ECO:0000313" key="8">
    <source>
        <dbReference type="Proteomes" id="UP000001396"/>
    </source>
</evidence>
<dbReference type="EMBL" id="ADBJ01000026">
    <property type="protein sequence ID" value="EFA81134.1"/>
    <property type="molecule type" value="Genomic_DNA"/>
</dbReference>
<dbReference type="GO" id="GO:0050545">
    <property type="term" value="F:sulfopyruvate decarboxylase activity"/>
    <property type="evidence" value="ECO:0007669"/>
    <property type="project" value="TreeGrafter"/>
</dbReference>
<dbReference type="PANTHER" id="PTHR37311:SF1">
    <property type="entry name" value="2-PHOSPHOSULFOLACTATE PHOSPHATASE-RELATED"/>
    <property type="match status" value="1"/>
</dbReference>
<dbReference type="InterPro" id="IPR005238">
    <property type="entry name" value="ComB-like"/>
</dbReference>
<comment type="catalytic activity">
    <reaction evidence="6">
        <text>(2R)-O-phospho-3-sulfolactate + H2O = (2R)-3-sulfolactate + phosphate</text>
        <dbReference type="Rhea" id="RHEA:23416"/>
        <dbReference type="ChEBI" id="CHEBI:15377"/>
        <dbReference type="ChEBI" id="CHEBI:15597"/>
        <dbReference type="ChEBI" id="CHEBI:43474"/>
        <dbReference type="ChEBI" id="CHEBI:58738"/>
        <dbReference type="EC" id="3.1.3.71"/>
    </reaction>
</comment>
<name>D3BBV1_HETP5</name>
<dbReference type="RefSeq" id="XP_020433252.1">
    <property type="nucleotide sequence ID" value="XM_020576840.1"/>
</dbReference>
<protein>
    <recommendedName>
        <fullName evidence="3">2-phosphosulfolactate phosphatase</fullName>
        <ecNumber evidence="3">3.1.3.71</ecNumber>
    </recommendedName>
</protein>
<comment type="cofactor">
    <cofactor evidence="1">
        <name>Mg(2+)</name>
        <dbReference type="ChEBI" id="CHEBI:18420"/>
    </cofactor>
</comment>
<comment type="caution">
    <text evidence="7">The sequence shown here is derived from an EMBL/GenBank/DDBJ whole genome shotgun (WGS) entry which is preliminary data.</text>
</comment>
<dbReference type="InParanoid" id="D3BBV1"/>
<dbReference type="SUPFAM" id="SSF142823">
    <property type="entry name" value="ComB-like"/>
    <property type="match status" value="1"/>
</dbReference>
<dbReference type="Gene3D" id="3.90.1560.10">
    <property type="entry name" value="ComB-like"/>
    <property type="match status" value="1"/>
</dbReference>
<keyword evidence="5" id="KW-0460">Magnesium</keyword>
<evidence type="ECO:0000256" key="2">
    <source>
        <dbReference type="ARBA" id="ARBA00009997"/>
    </source>
</evidence>
<proteinExistence type="inferred from homology"/>
<dbReference type="GeneID" id="31361455"/>
<dbReference type="AlphaFoldDB" id="D3BBV1"/>
<gene>
    <name evidence="7" type="ORF">PPL_05971</name>
</gene>
<keyword evidence="8" id="KW-1185">Reference proteome</keyword>
<evidence type="ECO:0000256" key="1">
    <source>
        <dbReference type="ARBA" id="ARBA00001946"/>
    </source>
</evidence>